<dbReference type="Pfam" id="PF02995">
    <property type="entry name" value="DUF229"/>
    <property type="match status" value="2"/>
</dbReference>
<keyword evidence="3" id="KW-1185">Reference proteome</keyword>
<evidence type="ECO:0000313" key="2">
    <source>
        <dbReference type="EMBL" id="KAH0815674.1"/>
    </source>
</evidence>
<dbReference type="PANTHER" id="PTHR10974">
    <property type="entry name" value="FI08016P-RELATED"/>
    <property type="match status" value="1"/>
</dbReference>
<keyword evidence="1" id="KW-0812">Transmembrane</keyword>
<evidence type="ECO:0000313" key="3">
    <source>
        <dbReference type="Proteomes" id="UP000719412"/>
    </source>
</evidence>
<feature type="transmembrane region" description="Helical" evidence="1">
    <location>
        <begin position="9"/>
        <end position="27"/>
    </location>
</feature>
<dbReference type="GO" id="GO:0005615">
    <property type="term" value="C:extracellular space"/>
    <property type="evidence" value="ECO:0007669"/>
    <property type="project" value="TreeGrafter"/>
</dbReference>
<evidence type="ECO:0000256" key="1">
    <source>
        <dbReference type="SAM" id="Phobius"/>
    </source>
</evidence>
<reference evidence="2" key="1">
    <citation type="journal article" date="2020" name="J Insects Food Feed">
        <title>The yellow mealworm (Tenebrio molitor) genome: a resource for the emerging insects as food and feed industry.</title>
        <authorList>
            <person name="Eriksson T."/>
            <person name="Andere A."/>
            <person name="Kelstrup H."/>
            <person name="Emery V."/>
            <person name="Picard C."/>
        </authorList>
    </citation>
    <scope>NUCLEOTIDE SEQUENCE</scope>
    <source>
        <strain evidence="2">Stoneville</strain>
        <tissue evidence="2">Whole head</tissue>
    </source>
</reference>
<protein>
    <recommendedName>
        <fullName evidence="4">DUF229 domain containing protein</fullName>
    </recommendedName>
</protein>
<keyword evidence="1" id="KW-1133">Transmembrane helix</keyword>
<dbReference type="EMBL" id="JABDTM020022757">
    <property type="protein sequence ID" value="KAH0815674.1"/>
    <property type="molecule type" value="Genomic_DNA"/>
</dbReference>
<dbReference type="FunFam" id="3.40.720.10:FF:000017">
    <property type="entry name" value="Predicted protein"/>
    <property type="match status" value="2"/>
</dbReference>
<dbReference type="InterPro" id="IPR004245">
    <property type="entry name" value="DUF229"/>
</dbReference>
<evidence type="ECO:0008006" key="4">
    <source>
        <dbReference type="Google" id="ProtNLM"/>
    </source>
</evidence>
<organism evidence="2 3">
    <name type="scientific">Tenebrio molitor</name>
    <name type="common">Yellow mealworm beetle</name>
    <dbReference type="NCBI Taxonomy" id="7067"/>
    <lineage>
        <taxon>Eukaryota</taxon>
        <taxon>Metazoa</taxon>
        <taxon>Ecdysozoa</taxon>
        <taxon>Arthropoda</taxon>
        <taxon>Hexapoda</taxon>
        <taxon>Insecta</taxon>
        <taxon>Pterygota</taxon>
        <taxon>Neoptera</taxon>
        <taxon>Endopterygota</taxon>
        <taxon>Coleoptera</taxon>
        <taxon>Polyphaga</taxon>
        <taxon>Cucujiformia</taxon>
        <taxon>Tenebrionidae</taxon>
        <taxon>Tenebrio</taxon>
    </lineage>
</organism>
<gene>
    <name evidence="2" type="ORF">GEV33_007116</name>
</gene>
<name>A0A8J6HJ98_TENMO</name>
<sequence length="1286" mass="148485">MIDHIPGSVYKIVIIGGFSLVFLFFFHKSSLTERGSIFFTTEEEDELSFNNTKYLVASSKCKIPDLEPLDPQVRKFYHPEKYTPCSQLDLLTYVTKIDNIATLHIDTEIVPSYTKNSISCCYANITRQETKSNPDDGIKVTKCVYFKDNVTMYEDFVIVKCKDAKTKTKIYENTHAAITVKKEVRKKMDEFNNNTINPFSVLFVGIDSISRLNFLRGLPDTRQFLVDNEWVALEGYNKIGDNTFPNVMAILTGFNESYAYAICDPKKLNKLDHCPLIWFDYRRLNYITGYAEDEAWINTFNYKKKGFTEPPTDYYFRPYILGSERLKMVRKDEMNYCTGPETAGERILNIAKDFVITFKDYPTFSFFWMNTFSHNEVNSPTGMDKKIRGFLEDVSNSGVLDNSVVVFLSDHGMRFGEIRYTSVGWLEERLPFIYIWVPERFKKQFPVEFRNLEKKRHQLTNPYDLHMTLQHILVLSGFNYTMKPSNACPNCKSLFVGVDIDRSCEDAAIEQHWCTCAGYTPISQTNRTVKDASDYVIGQIHEIIHAKRSDSKCAKYYVNNIIASSISETFTYKDDIYLLLVIETQPKAVFEATVLYKNDDDEASFQLQGGISRLDRYSSHSRCTEDAYLKKYCYCRMESPFGLPSKIAIVCGISLILLMPILLSKNDYIDQPAILFKGSFEEEFDLNISLYLVNSTKCKIPDVDPFHSEIIKFFHPHDYIPCSKKELLTYVTKTNNIATLHINSTMVPLYTTNTMSCCYGNITRREDKKRPDDMIDIGMCTEFTDSVRMYQDFVIVRCTDLEKNQTVYENTHVAITLKEEVRKKLEMFNNSIIKPFSVLMVGIDSVSRLNMLRGLPETYQFLEENEWIPLEGYNKIGDNTFPNIMGILSGFNESSAYAICNPTKLNKLDDCPMLWYDYRRLNYVTAYAEDETWMNTFNYKKKGFTKLPTDYYFRSYMQGAETLKRVRKDGMNYCTGPETSGERILNVAKDFAATFKSSPSFSFFWMNTFSHNDLNSITGMDKKVRGFLEEISSSGVLENSFVIFFSDHGMRFGEIRYTSVGWLEGRLPFVYISVPDRFKRQYPVEYKNLKNKRNQLTTPYDLHMTLQHLLVLSGFNYTTKASSACPKCNSLFVNGQPDRSCEDAAIEQHWCTCLGYKPVDVRGQTTTTAVTYLVDQIHQIIRDKGKESICAKYVLNKVISSSTSETVIYKNDSYVLLVVETEPKAVFEATLLYKNVGNETRFELQGGISRLDSYASHSKCQKLHVCEHEYGLQYESIDEYCKYECS</sequence>
<dbReference type="CDD" id="cd16021">
    <property type="entry name" value="ALP_like"/>
    <property type="match status" value="2"/>
</dbReference>
<dbReference type="SUPFAM" id="SSF53649">
    <property type="entry name" value="Alkaline phosphatase-like"/>
    <property type="match status" value="2"/>
</dbReference>
<proteinExistence type="predicted"/>
<dbReference type="Gene3D" id="3.40.720.10">
    <property type="entry name" value="Alkaline Phosphatase, subunit A"/>
    <property type="match status" value="2"/>
</dbReference>
<dbReference type="PANTHER" id="PTHR10974:SF9">
    <property type="entry name" value="DUF229 DOMAIN CONTAINING PROTEIN-RELATED"/>
    <property type="match status" value="1"/>
</dbReference>
<keyword evidence="1" id="KW-0472">Membrane</keyword>
<dbReference type="Proteomes" id="UP000719412">
    <property type="component" value="Unassembled WGS sequence"/>
</dbReference>
<reference evidence="2" key="2">
    <citation type="submission" date="2021-08" db="EMBL/GenBank/DDBJ databases">
        <authorList>
            <person name="Eriksson T."/>
        </authorList>
    </citation>
    <scope>NUCLEOTIDE SEQUENCE</scope>
    <source>
        <strain evidence="2">Stoneville</strain>
        <tissue evidence="2">Whole head</tissue>
    </source>
</reference>
<accession>A0A8J6HJ98</accession>
<comment type="caution">
    <text evidence="2">The sequence shown here is derived from an EMBL/GenBank/DDBJ whole genome shotgun (WGS) entry which is preliminary data.</text>
</comment>
<dbReference type="InterPro" id="IPR017850">
    <property type="entry name" value="Alkaline_phosphatase_core_sf"/>
</dbReference>